<dbReference type="OMA" id="CLAYICS"/>
<gene>
    <name evidence="2" type="ORF">MICPUCDRAFT_6662</name>
</gene>
<accession>C1MT35</accession>
<dbReference type="RefSeq" id="XP_003058791.1">
    <property type="nucleotide sequence ID" value="XM_003058745.1"/>
</dbReference>
<proteinExistence type="predicted"/>
<dbReference type="eggNOG" id="ENOG502QTYT">
    <property type="taxonomic scope" value="Eukaryota"/>
</dbReference>
<dbReference type="GeneID" id="9683774"/>
<dbReference type="KEGG" id="mpp:MICPUCDRAFT_6662"/>
<dbReference type="PANTHER" id="PTHR33591">
    <property type="entry name" value="BETA-CAROTENE ISOMERASE D27"/>
    <property type="match status" value="1"/>
</dbReference>
<reference evidence="2 3" key="1">
    <citation type="journal article" date="2009" name="Science">
        <title>Green evolution and dynamic adaptations revealed by genomes of the marine picoeukaryotes Micromonas.</title>
        <authorList>
            <person name="Worden A.Z."/>
            <person name="Lee J.H."/>
            <person name="Mock T."/>
            <person name="Rouze P."/>
            <person name="Simmons M.P."/>
            <person name="Aerts A.L."/>
            <person name="Allen A.E."/>
            <person name="Cuvelier M.L."/>
            <person name="Derelle E."/>
            <person name="Everett M.V."/>
            <person name="Foulon E."/>
            <person name="Grimwood J."/>
            <person name="Gundlach H."/>
            <person name="Henrissat B."/>
            <person name="Napoli C."/>
            <person name="McDonald S.M."/>
            <person name="Parker M.S."/>
            <person name="Rombauts S."/>
            <person name="Salamov A."/>
            <person name="Von Dassow P."/>
            <person name="Badger J.H."/>
            <person name="Coutinho P.M."/>
            <person name="Demir E."/>
            <person name="Dubchak I."/>
            <person name="Gentemann C."/>
            <person name="Eikrem W."/>
            <person name="Gready J.E."/>
            <person name="John U."/>
            <person name="Lanier W."/>
            <person name="Lindquist E.A."/>
            <person name="Lucas S."/>
            <person name="Mayer K.F."/>
            <person name="Moreau H."/>
            <person name="Not F."/>
            <person name="Otillar R."/>
            <person name="Panaud O."/>
            <person name="Pangilinan J."/>
            <person name="Paulsen I."/>
            <person name="Piegu B."/>
            <person name="Poliakov A."/>
            <person name="Robbens S."/>
            <person name="Schmutz J."/>
            <person name="Toulza E."/>
            <person name="Wyss T."/>
            <person name="Zelensky A."/>
            <person name="Zhou K."/>
            <person name="Armbrust E.V."/>
            <person name="Bhattacharya D."/>
            <person name="Goodenough U.W."/>
            <person name="Van de Peer Y."/>
            <person name="Grigoriev I.V."/>
        </authorList>
    </citation>
    <scope>NUCLEOTIDE SEQUENCE [LARGE SCALE GENOMIC DNA]</scope>
    <source>
        <strain evidence="2 3">CCMP1545</strain>
    </source>
</reference>
<feature type="non-terminal residue" evidence="2">
    <location>
        <position position="1"/>
    </location>
</feature>
<dbReference type="GO" id="GO:0005506">
    <property type="term" value="F:iron ion binding"/>
    <property type="evidence" value="ECO:0007669"/>
    <property type="project" value="InterPro"/>
</dbReference>
<sequence length="193" mass="21463">TRYEDGALDELAIALFNRKLESALRDDAIDVKETTLPKRGFDRLVALADLISVGRSPSRQRAVVLTTLLGLIPPWVRARFKEIIRPEWRWVDEMNAVITVNAFAWLVGPCEIIPRESDGVMSAVKLRKCRYLEQCGCTASCVNFCKMPTQAFFREAFGVDAHLAPDHSDGSCVMTFGAKPPSPDPAFEAPCYA</sequence>
<keyword evidence="3" id="KW-1185">Reference proteome</keyword>
<evidence type="ECO:0000313" key="3">
    <source>
        <dbReference type="Proteomes" id="UP000001876"/>
    </source>
</evidence>
<dbReference type="InterPro" id="IPR038938">
    <property type="entry name" value="D27-like"/>
</dbReference>
<dbReference type="OrthoDB" id="416096at2759"/>
<evidence type="ECO:0000259" key="1">
    <source>
        <dbReference type="Pfam" id="PF13225"/>
    </source>
</evidence>
<dbReference type="Pfam" id="PF13225">
    <property type="entry name" value="D27-like_C"/>
    <property type="match status" value="1"/>
</dbReference>
<dbReference type="AlphaFoldDB" id="C1MT35"/>
<feature type="non-terminal residue" evidence="2">
    <location>
        <position position="193"/>
    </location>
</feature>
<evidence type="ECO:0000313" key="2">
    <source>
        <dbReference type="EMBL" id="EEH57246.1"/>
    </source>
</evidence>
<dbReference type="EMBL" id="GG663739">
    <property type="protein sequence ID" value="EEH57246.1"/>
    <property type="molecule type" value="Genomic_DNA"/>
</dbReference>
<name>C1MT35_MICPC</name>
<dbReference type="InterPro" id="IPR025114">
    <property type="entry name" value="D27-like_C"/>
</dbReference>
<feature type="domain" description="Beta-carotene isomerase D27-like C-terminal" evidence="1">
    <location>
        <begin position="105"/>
        <end position="183"/>
    </location>
</feature>
<dbReference type="Proteomes" id="UP000001876">
    <property type="component" value="Unassembled WGS sequence"/>
</dbReference>
<dbReference type="PANTHER" id="PTHR33591:SF4">
    <property type="entry name" value="OS08G0114100 PROTEIN"/>
    <property type="match status" value="1"/>
</dbReference>
<organism evidence="3">
    <name type="scientific">Micromonas pusilla (strain CCMP1545)</name>
    <name type="common">Picoplanktonic green alga</name>
    <dbReference type="NCBI Taxonomy" id="564608"/>
    <lineage>
        <taxon>Eukaryota</taxon>
        <taxon>Viridiplantae</taxon>
        <taxon>Chlorophyta</taxon>
        <taxon>Mamiellophyceae</taxon>
        <taxon>Mamiellales</taxon>
        <taxon>Mamiellaceae</taxon>
        <taxon>Micromonas</taxon>
    </lineage>
</organism>
<protein>
    <submittedName>
        <fullName evidence="2">Predicted protein</fullName>
    </submittedName>
</protein>